<evidence type="ECO:0000313" key="3">
    <source>
        <dbReference type="EMBL" id="KAL3318228.1"/>
    </source>
</evidence>
<feature type="compositionally biased region" description="Polar residues" evidence="1">
    <location>
        <begin position="346"/>
        <end position="360"/>
    </location>
</feature>
<feature type="compositionally biased region" description="Polar residues" evidence="1">
    <location>
        <begin position="397"/>
        <end position="409"/>
    </location>
</feature>
<protein>
    <recommendedName>
        <fullName evidence="2">Bridge-like lipid transfer protein family member 1 N-terminal domain-containing protein</fullName>
    </recommendedName>
</protein>
<reference evidence="3 4" key="1">
    <citation type="submission" date="2024-11" db="EMBL/GenBank/DDBJ databases">
        <title>Adaptive evolution of stress response genes in parasites aligns with host niche diversity.</title>
        <authorList>
            <person name="Hahn C."/>
            <person name="Resl P."/>
        </authorList>
    </citation>
    <scope>NUCLEOTIDE SEQUENCE [LARGE SCALE GENOMIC DNA]</scope>
    <source>
        <strain evidence="3">EGGRZ-B1_66</strain>
        <tissue evidence="3">Body</tissue>
    </source>
</reference>
<sequence length="1070" mass="120930">MPWIISSSGYVSRIKISLNKAQLVAQDHAWPHLLRSQSLVLDFNLNYSRYWNAPQSWDINLDTKHAKLMFLFDHKNVLRDLINDWSRDSKPDVMSFVPFTYRFKINAQKFEFITLANDYNWIASTFENSYLSFFLKNLNLSIELPFTEFCPPSIPIKMDFKASTLICRISLSATSTSLYAMRELHSNLRFVNANGVPTKKNPFNITEEQMSDDGSFPKLVWIDCWRSTSANLVVYYVYHPQPWVDDFHRFMPGPQCRVSQDEILRQLRPGASKHSGPSMDELMKDKYSPSYMEPDTVDIHLTIPSSKILCHGMLLRLFIHVKENYFGVNQVPVLLKDGPKTETDHFTSSLLAQNKPSSTTEKPKVPTQDSWQVPSQIRRISQIVIQNTQPPDEAATQRRQQTESASNANKKIVDPRHYRPFAVRVSVSLHGIQAHLPLHSNVSSPVPCPTAFLDCITFEMDKKYRGTRMQVIVSPLLVAVYDMNQHLRPKSNAALSYGRLQIGGLQFRGHAMFSGDGLPLDSELLEYAWSMEITLGSLMGQLTSVQLASVTQVLTTFVQSVVDAENGVQNSISFELCQHGYPQTICPHWHVTESKSPLGQEGHMLCPTEAQLKYRMLRVFLDSIDLAIVESGACLELKLDPIRLATCNLHGQTSKNGLSLVLPRISVVQYLRSVEVEKVKSAEDDFMKTLIPSLNAQESPESELKPDIKKFGAWFEAGSIVLGPLHLNGGLAPHTASTYLHQSQFLRQHDQDTRRLWFIWSSINTSAPPLACGCYGGCEFFGQNLMGKVLHEEIRTGIYKPRAIFPPRHEYCSNTDPPGSTLLFNNIKFSDRSLQFGESLILDGQLVFESHAPAVCFVNQNGLNMMRLETWSLYEEAHAEKLALWTEKAEQMAENVTESLMLPRAPSILEKSDLDCCEMCMISEGCQPLEFDSMEEYYDSDSDLPSTRSSCSSNSQVRVFGDPTLRHSTESGLHLLQETDVTSSCVEGGSPSHKRRSFFGKKSSKPKSFRQNRSSHRHKQLEEDSDSDQVDTRCTGNHEKSKSTNSVLGHDLVPVSSICAIFFKALIINY</sequence>
<dbReference type="PANTHER" id="PTHR31640:SF1">
    <property type="entry name" value="BRIDGE-LIKE LIPID TRANSFER PROTEIN FAMILY MEMBER 1"/>
    <property type="match status" value="1"/>
</dbReference>
<evidence type="ECO:0000313" key="4">
    <source>
        <dbReference type="Proteomes" id="UP001626550"/>
    </source>
</evidence>
<name>A0ABD2QFA9_9PLAT</name>
<dbReference type="InterPro" id="IPR047104">
    <property type="entry name" value="BLTP1_N"/>
</dbReference>
<proteinExistence type="predicted"/>
<feature type="region of interest" description="Disordered" evidence="1">
    <location>
        <begin position="342"/>
        <end position="373"/>
    </location>
</feature>
<organism evidence="3 4">
    <name type="scientific">Cichlidogyrus casuarinus</name>
    <dbReference type="NCBI Taxonomy" id="1844966"/>
    <lineage>
        <taxon>Eukaryota</taxon>
        <taxon>Metazoa</taxon>
        <taxon>Spiralia</taxon>
        <taxon>Lophotrochozoa</taxon>
        <taxon>Platyhelminthes</taxon>
        <taxon>Monogenea</taxon>
        <taxon>Monopisthocotylea</taxon>
        <taxon>Dactylogyridea</taxon>
        <taxon>Ancyrocephalidae</taxon>
        <taxon>Cichlidogyrus</taxon>
    </lineage>
</organism>
<evidence type="ECO:0000256" key="1">
    <source>
        <dbReference type="SAM" id="MobiDB-lite"/>
    </source>
</evidence>
<dbReference type="InterPro" id="IPR033616">
    <property type="entry name" value="BLTP1"/>
</dbReference>
<dbReference type="PANTHER" id="PTHR31640">
    <property type="entry name" value="TRANSMEMBRANE PROTEIN KIAA1109"/>
    <property type="match status" value="1"/>
</dbReference>
<feature type="domain" description="Bridge-like lipid transfer protein family member 1 N-terminal" evidence="2">
    <location>
        <begin position="2"/>
        <end position="330"/>
    </location>
</feature>
<dbReference type="Proteomes" id="UP001626550">
    <property type="component" value="Unassembled WGS sequence"/>
</dbReference>
<evidence type="ECO:0000259" key="2">
    <source>
        <dbReference type="Pfam" id="PF20413"/>
    </source>
</evidence>
<feature type="compositionally biased region" description="Basic residues" evidence="1">
    <location>
        <begin position="992"/>
        <end position="1019"/>
    </location>
</feature>
<feature type="region of interest" description="Disordered" evidence="1">
    <location>
        <begin position="984"/>
        <end position="1045"/>
    </location>
</feature>
<gene>
    <name evidence="3" type="ORF">Ciccas_003119</name>
</gene>
<accession>A0ABD2QFA9</accession>
<dbReference type="EMBL" id="JBJKFK010000271">
    <property type="protein sequence ID" value="KAL3318228.1"/>
    <property type="molecule type" value="Genomic_DNA"/>
</dbReference>
<keyword evidence="4" id="KW-1185">Reference proteome</keyword>
<feature type="domain" description="Bridge-like lipid transfer protein family member 1 N-terminal" evidence="2">
    <location>
        <begin position="406"/>
        <end position="761"/>
    </location>
</feature>
<comment type="caution">
    <text evidence="3">The sequence shown here is derived from an EMBL/GenBank/DDBJ whole genome shotgun (WGS) entry which is preliminary data.</text>
</comment>
<dbReference type="AlphaFoldDB" id="A0ABD2QFA9"/>
<dbReference type="Pfam" id="PF20413">
    <property type="entry name" value="BLTP1_N"/>
    <property type="match status" value="2"/>
</dbReference>
<feature type="region of interest" description="Disordered" evidence="1">
    <location>
        <begin position="387"/>
        <end position="410"/>
    </location>
</feature>